<comment type="caution">
    <text evidence="1">The sequence shown here is derived from an EMBL/GenBank/DDBJ whole genome shotgun (WGS) entry which is preliminary data.</text>
</comment>
<reference evidence="1 2" key="1">
    <citation type="journal article" date="2020" name="Mol. Biol. Evol.">
        <title>Distinct Expression and Methylation Patterns for Genes with Different Fates following a Single Whole-Genome Duplication in Flowering Plants.</title>
        <authorList>
            <person name="Shi T."/>
            <person name="Rahmani R.S."/>
            <person name="Gugger P.F."/>
            <person name="Wang M."/>
            <person name="Li H."/>
            <person name="Zhang Y."/>
            <person name="Li Z."/>
            <person name="Wang Q."/>
            <person name="Van de Peer Y."/>
            <person name="Marchal K."/>
            <person name="Chen J."/>
        </authorList>
    </citation>
    <scope>NUCLEOTIDE SEQUENCE [LARGE SCALE GENOMIC DNA]</scope>
    <source>
        <tissue evidence="1">Leaf</tissue>
    </source>
</reference>
<evidence type="ECO:0000313" key="1">
    <source>
        <dbReference type="EMBL" id="DAD33889.1"/>
    </source>
</evidence>
<gene>
    <name evidence="1" type="ORF">HUJ06_012740</name>
</gene>
<dbReference type="AlphaFoldDB" id="A0A822YR67"/>
<proteinExistence type="predicted"/>
<protein>
    <submittedName>
        <fullName evidence="1">Uncharacterized protein</fullName>
    </submittedName>
</protein>
<keyword evidence="2" id="KW-1185">Reference proteome</keyword>
<organism evidence="1 2">
    <name type="scientific">Nelumbo nucifera</name>
    <name type="common">Sacred lotus</name>
    <dbReference type="NCBI Taxonomy" id="4432"/>
    <lineage>
        <taxon>Eukaryota</taxon>
        <taxon>Viridiplantae</taxon>
        <taxon>Streptophyta</taxon>
        <taxon>Embryophyta</taxon>
        <taxon>Tracheophyta</taxon>
        <taxon>Spermatophyta</taxon>
        <taxon>Magnoliopsida</taxon>
        <taxon>Proteales</taxon>
        <taxon>Nelumbonaceae</taxon>
        <taxon>Nelumbo</taxon>
    </lineage>
</organism>
<dbReference type="Proteomes" id="UP000607653">
    <property type="component" value="Unassembled WGS sequence"/>
</dbReference>
<accession>A0A822YR67</accession>
<name>A0A822YR67_NELNU</name>
<evidence type="ECO:0000313" key="2">
    <source>
        <dbReference type="Proteomes" id="UP000607653"/>
    </source>
</evidence>
<dbReference type="EMBL" id="DUZY01000003">
    <property type="protein sequence ID" value="DAD33889.1"/>
    <property type="molecule type" value="Genomic_DNA"/>
</dbReference>
<sequence length="35" mass="4158">MIETLKKKDFSSEIVRSMLENKEYLNQAINKTKNL</sequence>